<keyword evidence="3" id="KW-0067">ATP-binding</keyword>
<reference evidence="9" key="1">
    <citation type="submission" date="2015-04" db="EMBL/GenBank/DDBJ databases">
        <title>The genome sequence of the plant pathogenic Rhizarian Plasmodiophora brassicae reveals insights in its biotrophic life cycle and the origin of chitin synthesis.</title>
        <authorList>
            <person name="Schwelm A."/>
            <person name="Fogelqvist J."/>
            <person name="Knaust A."/>
            <person name="Julke S."/>
            <person name="Lilja T."/>
            <person name="Dhandapani V."/>
            <person name="Bonilla-Rosso G."/>
            <person name="Karlsson M."/>
            <person name="Shevchenko A."/>
            <person name="Choi S.R."/>
            <person name="Kim H.G."/>
            <person name="Park J.Y."/>
            <person name="Lim Y.P."/>
            <person name="Ludwig-Muller J."/>
            <person name="Dixelius C."/>
        </authorList>
    </citation>
    <scope>NUCLEOTIDE SEQUENCE</scope>
    <source>
        <tissue evidence="9">Potato root galls</tissue>
    </source>
</reference>
<dbReference type="InterPro" id="IPR000808">
    <property type="entry name" value="Mrp-like_CS"/>
</dbReference>
<dbReference type="InterPro" id="IPR034904">
    <property type="entry name" value="FSCA_dom_sf"/>
</dbReference>
<dbReference type="InterPro" id="IPR027417">
    <property type="entry name" value="P-loop_NTPase"/>
</dbReference>
<dbReference type="Pfam" id="PF10609">
    <property type="entry name" value="ParA"/>
    <property type="match status" value="1"/>
</dbReference>
<keyword evidence="2" id="KW-0547">Nucleotide-binding</keyword>
<dbReference type="GO" id="GO:0016226">
    <property type="term" value="P:iron-sulfur cluster assembly"/>
    <property type="evidence" value="ECO:0007669"/>
    <property type="project" value="InterPro"/>
</dbReference>
<dbReference type="InterPro" id="IPR038492">
    <property type="entry name" value="GBBH-like_N_sf"/>
</dbReference>
<proteinExistence type="inferred from homology"/>
<comment type="similarity">
    <text evidence="6">Belongs to the Mrp/NBP35 ATP-binding proteins family.</text>
</comment>
<dbReference type="Gene3D" id="3.40.50.300">
    <property type="entry name" value="P-loop containing nucleotide triphosphate hydrolases"/>
    <property type="match status" value="1"/>
</dbReference>
<dbReference type="CDD" id="cd02037">
    <property type="entry name" value="Mrp_NBP35"/>
    <property type="match status" value="1"/>
</dbReference>
<dbReference type="Pfam" id="PF06155">
    <property type="entry name" value="GBBH-like_N"/>
    <property type="match status" value="1"/>
</dbReference>
<dbReference type="PANTHER" id="PTHR42961:SF2">
    <property type="entry name" value="IRON-SULFUR PROTEIN NUBPL"/>
    <property type="match status" value="1"/>
</dbReference>
<dbReference type="InterPro" id="IPR002744">
    <property type="entry name" value="MIP18-like"/>
</dbReference>
<keyword evidence="1" id="KW-0479">Metal-binding</keyword>
<name>A0A0H5RAN6_9EUKA</name>
<feature type="domain" description="MIP18 family-like" evidence="7">
    <location>
        <begin position="23"/>
        <end position="86"/>
    </location>
</feature>
<dbReference type="GO" id="GO:0140663">
    <property type="term" value="F:ATP-dependent FeS chaperone activity"/>
    <property type="evidence" value="ECO:0007669"/>
    <property type="project" value="InterPro"/>
</dbReference>
<dbReference type="InterPro" id="IPR044304">
    <property type="entry name" value="NUBPL-like"/>
</dbReference>
<feature type="non-terminal residue" evidence="9">
    <location>
        <position position="1"/>
    </location>
</feature>
<evidence type="ECO:0000259" key="8">
    <source>
        <dbReference type="Pfam" id="PF06155"/>
    </source>
</evidence>
<dbReference type="GO" id="GO:0051539">
    <property type="term" value="F:4 iron, 4 sulfur cluster binding"/>
    <property type="evidence" value="ECO:0007669"/>
    <property type="project" value="TreeGrafter"/>
</dbReference>
<dbReference type="Gene3D" id="3.30.2020.30">
    <property type="match status" value="1"/>
</dbReference>
<dbReference type="EMBL" id="HACM01010389">
    <property type="protein sequence ID" value="CRZ10831.1"/>
    <property type="molecule type" value="Transcribed_RNA"/>
</dbReference>
<feature type="domain" description="Gamma-butyrobetaine hydroxylase-like N-terminal" evidence="8">
    <location>
        <begin position="373"/>
        <end position="447"/>
    </location>
</feature>
<accession>A0A0H5RAN6</accession>
<evidence type="ECO:0000256" key="5">
    <source>
        <dbReference type="ARBA" id="ARBA00023014"/>
    </source>
</evidence>
<evidence type="ECO:0000256" key="2">
    <source>
        <dbReference type="ARBA" id="ARBA00022741"/>
    </source>
</evidence>
<dbReference type="FunFam" id="3.40.50.300:FF:001119">
    <property type="entry name" value="Iron-sulfur cluster carrier protein"/>
    <property type="match status" value="1"/>
</dbReference>
<dbReference type="InterPro" id="IPR019591">
    <property type="entry name" value="Mrp/NBP35_ATP-bd"/>
</dbReference>
<dbReference type="GO" id="GO:0046872">
    <property type="term" value="F:metal ion binding"/>
    <property type="evidence" value="ECO:0007669"/>
    <property type="project" value="UniProtKB-KW"/>
</dbReference>
<dbReference type="PANTHER" id="PTHR42961">
    <property type="entry name" value="IRON-SULFUR PROTEIN NUBPL"/>
    <property type="match status" value="1"/>
</dbReference>
<evidence type="ECO:0000256" key="1">
    <source>
        <dbReference type="ARBA" id="ARBA00022723"/>
    </source>
</evidence>
<dbReference type="GO" id="GO:0005524">
    <property type="term" value="F:ATP binding"/>
    <property type="evidence" value="ECO:0007669"/>
    <property type="project" value="UniProtKB-KW"/>
</dbReference>
<dbReference type="InterPro" id="IPR010376">
    <property type="entry name" value="GBBH-like_N"/>
</dbReference>
<evidence type="ECO:0000259" key="7">
    <source>
        <dbReference type="Pfam" id="PF01883"/>
    </source>
</evidence>
<evidence type="ECO:0000256" key="4">
    <source>
        <dbReference type="ARBA" id="ARBA00023004"/>
    </source>
</evidence>
<keyword evidence="4" id="KW-0408">Iron</keyword>
<dbReference type="SUPFAM" id="SSF117916">
    <property type="entry name" value="Fe-S cluster assembly (FSCA) domain-like"/>
    <property type="match status" value="1"/>
</dbReference>
<evidence type="ECO:0000313" key="9">
    <source>
        <dbReference type="EMBL" id="CRZ10831.1"/>
    </source>
</evidence>
<evidence type="ECO:0000256" key="3">
    <source>
        <dbReference type="ARBA" id="ARBA00022840"/>
    </source>
</evidence>
<dbReference type="AlphaFoldDB" id="A0A0H5RAN6"/>
<dbReference type="SUPFAM" id="SSF52540">
    <property type="entry name" value="P-loop containing nucleoside triphosphate hydrolases"/>
    <property type="match status" value="1"/>
</dbReference>
<dbReference type="HAMAP" id="MF_02040">
    <property type="entry name" value="Mrp_NBP35"/>
    <property type="match status" value="1"/>
</dbReference>
<evidence type="ECO:0000256" key="6">
    <source>
        <dbReference type="ARBA" id="ARBA00024036"/>
    </source>
</evidence>
<protein>
    <recommendedName>
        <fullName evidence="10">Gamma-butyrobetaine hydroxylase-like N-terminal domain-containing protein</fullName>
    </recommendedName>
</protein>
<evidence type="ECO:0008006" key="10">
    <source>
        <dbReference type="Google" id="ProtNLM"/>
    </source>
</evidence>
<dbReference type="Gene3D" id="3.30.300.130">
    <property type="entry name" value="Fe-S cluster assembly (FSCA)"/>
    <property type="match status" value="1"/>
</dbReference>
<sequence>AMIVRRLSSSLTSWSALESRCISALQMVKHPETGHDVIYSGLVRQIEQVDDGGVVVHLDVDQHYRTIRRQIMTALNDLPGIKSASVRMASEKKVSQEAEGSQKQTGLSDTKHIIAVSSCKGGVGKSTVAVNLAYSLVRLNFAVGLLDADIYGPSLPTLVGKPEERVHQNARQRAIPVDHRGVQLMSYGFLAPNRHSASVIRGPVASKIVQQLALGTAWGALDFLVIDMPPGTGDIQLSLMQSLSLSANIVVTTPQVLSHIDVAKGLQMYNQLAVPTIGCVNNMAFFECTSCNHRQYPFGQLSHDDIVNRYGISTILDLPIDANISNTGDDGVPFVLSDKSSQSSLMMNDFASSIAYQITQQRLPLVTLNDSDNITYDDGENVKVIPSLNLRRLCQCALCSKLKATGTYSVTSDCAIPVKITPVGNYAVNIQWKDGHQSSIYPFKMLRNMN</sequence>
<dbReference type="InterPro" id="IPR033756">
    <property type="entry name" value="YlxH/NBP35"/>
</dbReference>
<keyword evidence="5" id="KW-0411">Iron-sulfur</keyword>
<dbReference type="PROSITE" id="PS01215">
    <property type="entry name" value="MRP"/>
    <property type="match status" value="1"/>
</dbReference>
<organism evidence="9">
    <name type="scientific">Spongospora subterranea</name>
    <dbReference type="NCBI Taxonomy" id="70186"/>
    <lineage>
        <taxon>Eukaryota</taxon>
        <taxon>Sar</taxon>
        <taxon>Rhizaria</taxon>
        <taxon>Endomyxa</taxon>
        <taxon>Phytomyxea</taxon>
        <taxon>Plasmodiophorida</taxon>
        <taxon>Plasmodiophoridae</taxon>
        <taxon>Spongospora</taxon>
    </lineage>
</organism>
<dbReference type="Pfam" id="PF01883">
    <property type="entry name" value="FeS_assembly_P"/>
    <property type="match status" value="1"/>
</dbReference>